<dbReference type="EMBL" id="CM041531">
    <property type="protein sequence ID" value="KAI3377829.1"/>
    <property type="molecule type" value="Genomic_DNA"/>
</dbReference>
<protein>
    <submittedName>
        <fullName evidence="1">Uncharacterized protein</fullName>
    </submittedName>
</protein>
<evidence type="ECO:0000313" key="2">
    <source>
        <dbReference type="Proteomes" id="UP000831701"/>
    </source>
</evidence>
<proteinExistence type="predicted"/>
<organism evidence="1 2">
    <name type="scientific">Scortum barcoo</name>
    <name type="common">barcoo grunter</name>
    <dbReference type="NCBI Taxonomy" id="214431"/>
    <lineage>
        <taxon>Eukaryota</taxon>
        <taxon>Metazoa</taxon>
        <taxon>Chordata</taxon>
        <taxon>Craniata</taxon>
        <taxon>Vertebrata</taxon>
        <taxon>Euteleostomi</taxon>
        <taxon>Actinopterygii</taxon>
        <taxon>Neopterygii</taxon>
        <taxon>Teleostei</taxon>
        <taxon>Neoteleostei</taxon>
        <taxon>Acanthomorphata</taxon>
        <taxon>Eupercaria</taxon>
        <taxon>Centrarchiformes</taxon>
        <taxon>Terapontoidei</taxon>
        <taxon>Terapontidae</taxon>
        <taxon>Scortum</taxon>
    </lineage>
</organism>
<reference evidence="1" key="1">
    <citation type="submission" date="2022-04" db="EMBL/GenBank/DDBJ databases">
        <title>Jade perch genome.</title>
        <authorList>
            <person name="Chao B."/>
        </authorList>
    </citation>
    <scope>NUCLEOTIDE SEQUENCE</scope>
    <source>
        <strain evidence="1">CB-2022</strain>
    </source>
</reference>
<evidence type="ECO:0000313" key="1">
    <source>
        <dbReference type="EMBL" id="KAI3377829.1"/>
    </source>
</evidence>
<name>A0ACB8XDK5_9TELE</name>
<comment type="caution">
    <text evidence="1">The sequence shown here is derived from an EMBL/GenBank/DDBJ whole genome shotgun (WGS) entry which is preliminary data.</text>
</comment>
<feature type="non-terminal residue" evidence="1">
    <location>
        <position position="1"/>
    </location>
</feature>
<gene>
    <name evidence="1" type="ORF">L3Q82_008969</name>
</gene>
<sequence length="637" mass="71893">GEQMGNRAAACLPGRDRGSAGTGQSGPAVCLGPLFGGTGPLRGRDTVQRSRVLDIRAGNRTAWVPAYQAVNKTRWDAAVGPVNILCWRLEQCGAGVRSSKSVSKRRQRRLSSSSLGTILLEERKGGQRVVELRSIWLWLQRGARIPLQLPTSRGPMAAAPSPEEAGRGLERTLRLAVREAAGKLPVWLRPFLRKRDGIALKSKSRQSRGLAVLLLSRRTCVRAQVQVADAALLRETERLVCVGASGRERGHAAACWSCIAVQKQACAQTSGLRGARLTPRLTTLTDRLMDAPGFVCALLLCALAAHGKPTLRKERVLYQETRRSPGRPTKTTKASSTTTRPSSARRRPRRLISSPRRRARTGSVKIKMKCETCLRLCLVVTSVCLTFLPFSKIVDRIDSDVDGYITTAELKVWIKRVQKRYVYENVAKVWSDYDLNKDNKISWEEYKQATYGYYLANPEEFEDATDQFSFKKMLPRDERRFQTADLNGDLAADREEFTSFLHPEEFEHMKDIVVLETLEDIDKNGDGHVDEDEYIADMFAHEDGGPEPDWVKTEREQFSDFRDLNKDGKMDLDEIRHWIMPQDYDHAQAEARHLVYESDQDKDQKLTKEEILENWNMFVGSQATNYGEDLTKNHDEL</sequence>
<dbReference type="Proteomes" id="UP000831701">
    <property type="component" value="Chromosome 1"/>
</dbReference>
<accession>A0ACB8XDK5</accession>
<keyword evidence="2" id="KW-1185">Reference proteome</keyword>